<dbReference type="SUPFAM" id="SSF53383">
    <property type="entry name" value="PLP-dependent transferases"/>
    <property type="match status" value="1"/>
</dbReference>
<gene>
    <name evidence="6" type="ORF">HMPREF9450_01279</name>
</gene>
<organism evidence="6 7">
    <name type="scientific">Alistipes indistinctus YIT 12060</name>
    <dbReference type="NCBI Taxonomy" id="742725"/>
    <lineage>
        <taxon>Bacteria</taxon>
        <taxon>Pseudomonadati</taxon>
        <taxon>Bacteroidota</taxon>
        <taxon>Bacteroidia</taxon>
        <taxon>Bacteroidales</taxon>
        <taxon>Rikenellaceae</taxon>
        <taxon>Alistipes</taxon>
    </lineage>
</organism>
<dbReference type="Gene3D" id="3.40.640.10">
    <property type="entry name" value="Type I PLP-dependent aspartate aminotransferase-like (Major domain)"/>
    <property type="match status" value="1"/>
</dbReference>
<dbReference type="STRING" id="742725.HMPREF9450_01279"/>
<comment type="similarity">
    <text evidence="4">Belongs to the class-I pyridoxal-phosphate-dependent aminotransferase family.</text>
</comment>
<dbReference type="RefSeq" id="WP_009134085.1">
    <property type="nucleotide sequence ID" value="NZ_CP102250.1"/>
</dbReference>
<dbReference type="EC" id="2.6.1.-" evidence="4"/>
<comment type="caution">
    <text evidence="6">The sequence shown here is derived from an EMBL/GenBank/DDBJ whole genome shotgun (WGS) entry which is preliminary data.</text>
</comment>
<dbReference type="AlphaFoldDB" id="G5H8L9"/>
<protein>
    <recommendedName>
        <fullName evidence="4">Aminotransferase</fullName>
        <ecNumber evidence="4">2.6.1.-</ecNumber>
    </recommendedName>
</protein>
<dbReference type="Pfam" id="PF00155">
    <property type="entry name" value="Aminotran_1_2"/>
    <property type="match status" value="1"/>
</dbReference>
<feature type="domain" description="Aminotransferase class I/classII large" evidence="5">
    <location>
        <begin position="38"/>
        <end position="387"/>
    </location>
</feature>
<sequence length="391" mass="43319">MENKPIQIALAGRLSGVGEYYFSKKLREIDQMRAAGQDIISLGVGGPDQPPHPKVIARLAAESAKPGTHAYQPYKGTAILREAFARWYNRFYGVTLDPVTEVLPLIGSKEGIMHVCMTYLNPGDKVLIPNPGYPTYRSAATISGGVCVDYLLREQNGWMPDFAEIECGGLDGVKIMIVNFPHMPTGAAPREGLFRDLVAFARKHNILLLHDNPYSFIRNEHPESLLATDGAKEVALELNSLSKSHSMAGWRIGMLAGAPERIDEVIRFKSNMDSGMFYPMQAAAAEALDLDEEWYRSLNAVYREREVKGFELLDLIGCSYAKPQSGLFVWGRLPEGAGDCFEFSDKLLYGCGVFITPGGIFGSEGNNYIRISLCSPVEVLERAKQRIREKM</sequence>
<evidence type="ECO:0000256" key="1">
    <source>
        <dbReference type="ARBA" id="ARBA00001933"/>
    </source>
</evidence>
<dbReference type="eggNOG" id="COG0436">
    <property type="taxonomic scope" value="Bacteria"/>
</dbReference>
<accession>G5H8L9</accession>
<dbReference type="InterPro" id="IPR050881">
    <property type="entry name" value="LL-DAP_aminotransferase"/>
</dbReference>
<dbReference type="PATRIC" id="fig|742725.3.peg.1356"/>
<dbReference type="OrthoDB" id="9802328at2"/>
<keyword evidence="2 4" id="KW-0032">Aminotransferase</keyword>
<dbReference type="GeneID" id="92815692"/>
<comment type="cofactor">
    <cofactor evidence="1 4">
        <name>pyridoxal 5'-phosphate</name>
        <dbReference type="ChEBI" id="CHEBI:597326"/>
    </cofactor>
</comment>
<dbReference type="InterPro" id="IPR015424">
    <property type="entry name" value="PyrdxlP-dep_Trfase"/>
</dbReference>
<dbReference type="GO" id="GO:0030170">
    <property type="term" value="F:pyridoxal phosphate binding"/>
    <property type="evidence" value="ECO:0007669"/>
    <property type="project" value="InterPro"/>
</dbReference>
<keyword evidence="3 4" id="KW-0808">Transferase</keyword>
<dbReference type="PANTHER" id="PTHR42832:SF3">
    <property type="entry name" value="L-GLUTAMINE--4-(METHYLSULFANYL)-2-OXOBUTANOATE AMINOTRANSFERASE"/>
    <property type="match status" value="1"/>
</dbReference>
<dbReference type="InterPro" id="IPR015422">
    <property type="entry name" value="PyrdxlP-dep_Trfase_small"/>
</dbReference>
<reference evidence="6 7" key="1">
    <citation type="submission" date="2011-08" db="EMBL/GenBank/DDBJ databases">
        <title>The Genome Sequence of Alistipes indistinctus YIT 12060.</title>
        <authorList>
            <consortium name="The Broad Institute Genome Sequencing Platform"/>
            <person name="Earl A."/>
            <person name="Ward D."/>
            <person name="Feldgarden M."/>
            <person name="Gevers D."/>
            <person name="Morotomi M."/>
            <person name="Young S.K."/>
            <person name="Zeng Q."/>
            <person name="Gargeya S."/>
            <person name="Fitzgerald M."/>
            <person name="Haas B."/>
            <person name="Abouelleil A."/>
            <person name="Alvarado L."/>
            <person name="Arachchi H.M."/>
            <person name="Berlin A."/>
            <person name="Brown A."/>
            <person name="Chapman S.B."/>
            <person name="Chen Z."/>
            <person name="Dunbar C."/>
            <person name="Freedman E."/>
            <person name="Gearin G."/>
            <person name="Gellesch M."/>
            <person name="Goldberg J."/>
            <person name="Griggs A."/>
            <person name="Gujja S."/>
            <person name="Heiman D."/>
            <person name="Howarth C."/>
            <person name="Larson L."/>
            <person name="Lui A."/>
            <person name="MacDonald P.J.P."/>
            <person name="Montmayeur A."/>
            <person name="Murphy C."/>
            <person name="Neiman D."/>
            <person name="Pearson M."/>
            <person name="Priest M."/>
            <person name="Roberts A."/>
            <person name="Saif S."/>
            <person name="Shea T."/>
            <person name="Shenoy N."/>
            <person name="Sisk P."/>
            <person name="Stolte C."/>
            <person name="Sykes S."/>
            <person name="Wortman J."/>
            <person name="Nusbaum C."/>
            <person name="Birren B."/>
        </authorList>
    </citation>
    <scope>NUCLEOTIDE SEQUENCE [LARGE SCALE GENOMIC DNA]</scope>
    <source>
        <strain evidence="6 7">YIT 12060</strain>
    </source>
</reference>
<evidence type="ECO:0000259" key="5">
    <source>
        <dbReference type="Pfam" id="PF00155"/>
    </source>
</evidence>
<dbReference type="PROSITE" id="PS00105">
    <property type="entry name" value="AA_TRANSFER_CLASS_1"/>
    <property type="match status" value="1"/>
</dbReference>
<dbReference type="EMBL" id="ADLD01000011">
    <property type="protein sequence ID" value="EHB92414.1"/>
    <property type="molecule type" value="Genomic_DNA"/>
</dbReference>
<evidence type="ECO:0000256" key="2">
    <source>
        <dbReference type="ARBA" id="ARBA00022576"/>
    </source>
</evidence>
<evidence type="ECO:0000313" key="7">
    <source>
        <dbReference type="Proteomes" id="UP000006008"/>
    </source>
</evidence>
<dbReference type="CDD" id="cd00609">
    <property type="entry name" value="AAT_like"/>
    <property type="match status" value="1"/>
</dbReference>
<dbReference type="InterPro" id="IPR004839">
    <property type="entry name" value="Aminotransferase_I/II_large"/>
</dbReference>
<dbReference type="Gene3D" id="3.90.1150.10">
    <property type="entry name" value="Aspartate Aminotransferase, domain 1"/>
    <property type="match status" value="1"/>
</dbReference>
<name>G5H8L9_9BACT</name>
<dbReference type="PANTHER" id="PTHR42832">
    <property type="entry name" value="AMINO ACID AMINOTRANSFERASE"/>
    <property type="match status" value="1"/>
</dbReference>
<dbReference type="Proteomes" id="UP000006008">
    <property type="component" value="Unassembled WGS sequence"/>
</dbReference>
<dbReference type="InterPro" id="IPR015421">
    <property type="entry name" value="PyrdxlP-dep_Trfase_major"/>
</dbReference>
<dbReference type="InterPro" id="IPR004838">
    <property type="entry name" value="NHTrfase_class1_PyrdxlP-BS"/>
</dbReference>
<proteinExistence type="inferred from homology"/>
<dbReference type="GO" id="GO:0008483">
    <property type="term" value="F:transaminase activity"/>
    <property type="evidence" value="ECO:0007669"/>
    <property type="project" value="UniProtKB-KW"/>
</dbReference>
<evidence type="ECO:0000256" key="4">
    <source>
        <dbReference type="RuleBase" id="RU000481"/>
    </source>
</evidence>
<evidence type="ECO:0000256" key="3">
    <source>
        <dbReference type="ARBA" id="ARBA00022679"/>
    </source>
</evidence>
<dbReference type="HOGENOM" id="CLU_017584_4_5_10"/>
<keyword evidence="7" id="KW-1185">Reference proteome</keyword>
<evidence type="ECO:0000313" key="6">
    <source>
        <dbReference type="EMBL" id="EHB92414.1"/>
    </source>
</evidence>